<proteinExistence type="predicted"/>
<evidence type="ECO:0000256" key="1">
    <source>
        <dbReference type="ARBA" id="ARBA00004196"/>
    </source>
</evidence>
<dbReference type="InterPro" id="IPR013766">
    <property type="entry name" value="Thioredoxin_domain"/>
</dbReference>
<dbReference type="CDD" id="cd02966">
    <property type="entry name" value="TlpA_like_family"/>
    <property type="match status" value="1"/>
</dbReference>
<comment type="subcellular location">
    <subcellularLocation>
        <location evidence="1">Cell envelope</location>
    </subcellularLocation>
</comment>
<reference evidence="6 7" key="1">
    <citation type="submission" date="2020-08" db="EMBL/GenBank/DDBJ databases">
        <title>Genomic Encyclopedia of Type Strains, Phase IV (KMG-IV): sequencing the most valuable type-strain genomes for metagenomic binning, comparative biology and taxonomic classification.</title>
        <authorList>
            <person name="Goeker M."/>
        </authorList>
    </citation>
    <scope>NUCLEOTIDE SEQUENCE [LARGE SCALE GENOMIC DNA]</scope>
    <source>
        <strain evidence="6 7">DSM 8510</strain>
    </source>
</reference>
<dbReference type="PROSITE" id="PS00194">
    <property type="entry name" value="THIOREDOXIN_1"/>
    <property type="match status" value="1"/>
</dbReference>
<dbReference type="EMBL" id="JACICE010000005">
    <property type="protein sequence ID" value="MBB3777161.1"/>
    <property type="molecule type" value="Genomic_DNA"/>
</dbReference>
<name>A0ABR6I371_9SPHN</name>
<evidence type="ECO:0000313" key="7">
    <source>
        <dbReference type="Proteomes" id="UP000548685"/>
    </source>
</evidence>
<dbReference type="GO" id="GO:0016853">
    <property type="term" value="F:isomerase activity"/>
    <property type="evidence" value="ECO:0007669"/>
    <property type="project" value="UniProtKB-KW"/>
</dbReference>
<accession>A0ABR6I371</accession>
<keyword evidence="2" id="KW-0201">Cytochrome c-type biogenesis</keyword>
<evidence type="ECO:0000313" key="6">
    <source>
        <dbReference type="EMBL" id="MBB3777161.1"/>
    </source>
</evidence>
<keyword evidence="6" id="KW-0413">Isomerase</keyword>
<protein>
    <submittedName>
        <fullName evidence="6">Thiol-disulfide isomerase/thioredoxin</fullName>
    </submittedName>
</protein>
<keyword evidence="7" id="KW-1185">Reference proteome</keyword>
<dbReference type="InterPro" id="IPR050553">
    <property type="entry name" value="Thioredoxin_ResA/DsbE_sf"/>
</dbReference>
<gene>
    <name evidence="6" type="ORF">FHS52_003156</name>
</gene>
<dbReference type="PANTHER" id="PTHR42852:SF6">
    <property type="entry name" value="THIOL:DISULFIDE INTERCHANGE PROTEIN DSBE"/>
    <property type="match status" value="1"/>
</dbReference>
<evidence type="ECO:0000256" key="4">
    <source>
        <dbReference type="ARBA" id="ARBA00023284"/>
    </source>
</evidence>
<evidence type="ECO:0000256" key="3">
    <source>
        <dbReference type="ARBA" id="ARBA00023157"/>
    </source>
</evidence>
<dbReference type="Gene3D" id="3.40.30.10">
    <property type="entry name" value="Glutaredoxin"/>
    <property type="match status" value="1"/>
</dbReference>
<dbReference type="Pfam" id="PF08534">
    <property type="entry name" value="Redoxin"/>
    <property type="match status" value="1"/>
</dbReference>
<dbReference type="PANTHER" id="PTHR42852">
    <property type="entry name" value="THIOL:DISULFIDE INTERCHANGE PROTEIN DSBE"/>
    <property type="match status" value="1"/>
</dbReference>
<keyword evidence="4" id="KW-0676">Redox-active center</keyword>
<dbReference type="PROSITE" id="PS51352">
    <property type="entry name" value="THIOREDOXIN_2"/>
    <property type="match status" value="1"/>
</dbReference>
<dbReference type="RefSeq" id="WP_237440880.1">
    <property type="nucleotide sequence ID" value="NZ_BAAADZ010000008.1"/>
</dbReference>
<evidence type="ECO:0000259" key="5">
    <source>
        <dbReference type="PROSITE" id="PS51352"/>
    </source>
</evidence>
<keyword evidence="3" id="KW-1015">Disulfide bond</keyword>
<dbReference type="InterPro" id="IPR036249">
    <property type="entry name" value="Thioredoxin-like_sf"/>
</dbReference>
<dbReference type="Proteomes" id="UP000548685">
    <property type="component" value="Unassembled WGS sequence"/>
</dbReference>
<evidence type="ECO:0000256" key="2">
    <source>
        <dbReference type="ARBA" id="ARBA00022748"/>
    </source>
</evidence>
<feature type="domain" description="Thioredoxin" evidence="5">
    <location>
        <begin position="4"/>
        <end position="145"/>
    </location>
</feature>
<dbReference type="InterPro" id="IPR017937">
    <property type="entry name" value="Thioredoxin_CS"/>
</dbReference>
<dbReference type="SUPFAM" id="SSF52833">
    <property type="entry name" value="Thioredoxin-like"/>
    <property type="match status" value="1"/>
</dbReference>
<sequence length="147" mass="15644">MTRQFAGTPIPAIAVVDPAGKSLDLGAQDGPVLLNLWATWCAPCVKEMPQLDALAAELDGEVRVITVSQDLRGAEVVTPFFARTGLTRLEPWLDPETALSAQFTPEGALPLTILFDASGKEVLRVAGGYEWDSPEAAALIRESLAAK</sequence>
<comment type="caution">
    <text evidence="6">The sequence shown here is derived from an EMBL/GenBank/DDBJ whole genome shotgun (WGS) entry which is preliminary data.</text>
</comment>
<dbReference type="InterPro" id="IPR013740">
    <property type="entry name" value="Redoxin"/>
</dbReference>
<organism evidence="6 7">
    <name type="scientific">Erythrobacter ramosus</name>
    <dbReference type="NCBI Taxonomy" id="35811"/>
    <lineage>
        <taxon>Bacteria</taxon>
        <taxon>Pseudomonadati</taxon>
        <taxon>Pseudomonadota</taxon>
        <taxon>Alphaproteobacteria</taxon>
        <taxon>Sphingomonadales</taxon>
        <taxon>Erythrobacteraceae</taxon>
        <taxon>Erythrobacter/Porphyrobacter group</taxon>
        <taxon>Erythrobacter</taxon>
    </lineage>
</organism>